<proteinExistence type="predicted"/>
<accession>A0A9D2UGX0</accession>
<protein>
    <submittedName>
        <fullName evidence="2">DUF3098 domain-containing protein</fullName>
    </submittedName>
</protein>
<reference evidence="2" key="2">
    <citation type="submission" date="2021-04" db="EMBL/GenBank/DDBJ databases">
        <authorList>
            <person name="Gilroy R."/>
        </authorList>
    </citation>
    <scope>NUCLEOTIDE SEQUENCE</scope>
    <source>
        <strain evidence="2">MalCec1-1739</strain>
    </source>
</reference>
<feature type="transmembrane region" description="Helical" evidence="1">
    <location>
        <begin position="14"/>
        <end position="33"/>
    </location>
</feature>
<sequence length="93" mass="10235">MTDRHNLAFGKKNYILIAVGMAIVIIGFLLMITPPSTETHFEESIFSVRAIKVAPTVCLFGFLFVIYGIMAKSKHEAGDNAAHCDDKSMEDNA</sequence>
<gene>
    <name evidence="2" type="ORF">IAA93_01025</name>
</gene>
<evidence type="ECO:0000256" key="1">
    <source>
        <dbReference type="SAM" id="Phobius"/>
    </source>
</evidence>
<dbReference type="Pfam" id="PF11297">
    <property type="entry name" value="DUF3098"/>
    <property type="match status" value="1"/>
</dbReference>
<keyword evidence="1" id="KW-1133">Transmembrane helix</keyword>
<keyword evidence="1" id="KW-0812">Transmembrane</keyword>
<dbReference type="EMBL" id="DWUP01000018">
    <property type="protein sequence ID" value="HJD52300.1"/>
    <property type="molecule type" value="Genomic_DNA"/>
</dbReference>
<dbReference type="AlphaFoldDB" id="A0A9D2UGX0"/>
<feature type="transmembrane region" description="Helical" evidence="1">
    <location>
        <begin position="53"/>
        <end position="70"/>
    </location>
</feature>
<name>A0A9D2UGX0_9BACT</name>
<comment type="caution">
    <text evidence="2">The sequence shown here is derived from an EMBL/GenBank/DDBJ whole genome shotgun (WGS) entry which is preliminary data.</text>
</comment>
<organism evidence="2 3">
    <name type="scientific">Candidatus Avibacteroides avistercoris</name>
    <dbReference type="NCBI Taxonomy" id="2840690"/>
    <lineage>
        <taxon>Bacteria</taxon>
        <taxon>Pseudomonadati</taxon>
        <taxon>Bacteroidota</taxon>
        <taxon>Bacteroidia</taxon>
        <taxon>Bacteroidales</taxon>
        <taxon>Bacteroidaceae</taxon>
        <taxon>Bacteroidaceae incertae sedis</taxon>
        <taxon>Candidatus Avibacteroides</taxon>
    </lineage>
</organism>
<keyword evidence="1" id="KW-0472">Membrane</keyword>
<evidence type="ECO:0000313" key="2">
    <source>
        <dbReference type="EMBL" id="HJD52300.1"/>
    </source>
</evidence>
<dbReference type="InterPro" id="IPR021448">
    <property type="entry name" value="DUF3098"/>
</dbReference>
<dbReference type="Proteomes" id="UP000787625">
    <property type="component" value="Unassembled WGS sequence"/>
</dbReference>
<reference evidence="2" key="1">
    <citation type="journal article" date="2021" name="PeerJ">
        <title>Extensive microbial diversity within the chicken gut microbiome revealed by metagenomics and culture.</title>
        <authorList>
            <person name="Gilroy R."/>
            <person name="Ravi A."/>
            <person name="Getino M."/>
            <person name="Pursley I."/>
            <person name="Horton D.L."/>
            <person name="Alikhan N.F."/>
            <person name="Baker D."/>
            <person name="Gharbi K."/>
            <person name="Hall N."/>
            <person name="Watson M."/>
            <person name="Adriaenssens E.M."/>
            <person name="Foster-Nyarko E."/>
            <person name="Jarju S."/>
            <person name="Secka A."/>
            <person name="Antonio M."/>
            <person name="Oren A."/>
            <person name="Chaudhuri R.R."/>
            <person name="La Ragione R."/>
            <person name="Hildebrand F."/>
            <person name="Pallen M.J."/>
        </authorList>
    </citation>
    <scope>NUCLEOTIDE SEQUENCE</scope>
    <source>
        <strain evidence="2">MalCec1-1739</strain>
    </source>
</reference>
<evidence type="ECO:0000313" key="3">
    <source>
        <dbReference type="Proteomes" id="UP000787625"/>
    </source>
</evidence>